<protein>
    <submittedName>
        <fullName evidence="1">Methyltransferase domain-containing protein</fullName>
    </submittedName>
</protein>
<dbReference type="GO" id="GO:0008168">
    <property type="term" value="F:methyltransferase activity"/>
    <property type="evidence" value="ECO:0007669"/>
    <property type="project" value="UniProtKB-KW"/>
</dbReference>
<dbReference type="InterPro" id="IPR029063">
    <property type="entry name" value="SAM-dependent_MTases_sf"/>
</dbReference>
<dbReference type="SUPFAM" id="SSF53335">
    <property type="entry name" value="S-adenosyl-L-methionine-dependent methyltransferases"/>
    <property type="match status" value="1"/>
</dbReference>
<dbReference type="AlphaFoldDB" id="A0A9D5JSE3"/>
<comment type="caution">
    <text evidence="1">The sequence shown here is derived from an EMBL/GenBank/DDBJ whole genome shotgun (WGS) entry which is preliminary data.</text>
</comment>
<keyword evidence="1" id="KW-0808">Transferase</keyword>
<evidence type="ECO:0000313" key="1">
    <source>
        <dbReference type="EMBL" id="MBD3323121.1"/>
    </source>
</evidence>
<dbReference type="EMBL" id="WJJP01000027">
    <property type="protein sequence ID" value="MBD3323121.1"/>
    <property type="molecule type" value="Genomic_DNA"/>
</dbReference>
<dbReference type="CDD" id="cd02440">
    <property type="entry name" value="AdoMet_MTases"/>
    <property type="match status" value="1"/>
</dbReference>
<accession>A0A9D5JSE3</accession>
<evidence type="ECO:0000313" key="2">
    <source>
        <dbReference type="Proteomes" id="UP000649604"/>
    </source>
</evidence>
<dbReference type="GO" id="GO:0032259">
    <property type="term" value="P:methylation"/>
    <property type="evidence" value="ECO:0007669"/>
    <property type="project" value="UniProtKB-KW"/>
</dbReference>
<name>A0A9D5JSE3_9BACT</name>
<keyword evidence="1" id="KW-0489">Methyltransferase</keyword>
<proteinExistence type="predicted"/>
<gene>
    <name evidence="1" type="ORF">GF339_00970</name>
</gene>
<dbReference type="Proteomes" id="UP000649604">
    <property type="component" value="Unassembled WGS sequence"/>
</dbReference>
<dbReference type="Pfam" id="PF13489">
    <property type="entry name" value="Methyltransf_23"/>
    <property type="match status" value="1"/>
</dbReference>
<organism evidence="1 2">
    <name type="scientific">candidate division KSB3 bacterium</name>
    <dbReference type="NCBI Taxonomy" id="2044937"/>
    <lineage>
        <taxon>Bacteria</taxon>
        <taxon>candidate division KSB3</taxon>
    </lineage>
</organism>
<dbReference type="Gene3D" id="3.40.50.150">
    <property type="entry name" value="Vaccinia Virus protein VP39"/>
    <property type="match status" value="1"/>
</dbReference>
<sequence length="284" mass="32830">MTPQSDLQDNDVRSIRAYLGGFDLFTDNPQEGAEYLDSAFRRCMITLEMIPPAASSASTLLELGANPYFLTLLLQRFRRYQLTLSNFFGDGHIPAGKGVQKLSNPHYHEEYEFSYDHFNLERDPFPYPSDTFNLVLFCEILEHLLMNPTHALAEIHRVLKPDGLLLITTPNVLACQNVLKLAIGRNIYDRYSPHGIYGRHNREYTPLEVTRLLQSCGFDIAAVRLKTLYPHAHRLVRLLQRVRKTWRDHLFILARNSASPCSTYPSFLYHDSERDFQGANRKKR</sequence>
<reference evidence="1" key="1">
    <citation type="submission" date="2019-11" db="EMBL/GenBank/DDBJ databases">
        <title>Microbial mats filling the niche in hypersaline microbial mats.</title>
        <authorList>
            <person name="Wong H.L."/>
            <person name="Macleod F.I."/>
            <person name="White R.A. III"/>
            <person name="Burns B.P."/>
        </authorList>
    </citation>
    <scope>NUCLEOTIDE SEQUENCE</scope>
    <source>
        <strain evidence="1">Rbin_158</strain>
    </source>
</reference>